<accession>A0A0F8UNP5</accession>
<comment type="subcellular location">
    <subcellularLocation>
        <location evidence="2">Cytoplasm</location>
    </subcellularLocation>
    <subcellularLocation>
        <location evidence="3">Mitochondrion intermembrane space</location>
    </subcellularLocation>
    <subcellularLocation>
        <location evidence="1">Nucleus</location>
    </subcellularLocation>
</comment>
<keyword evidence="7" id="KW-1015">Disulfide bond</keyword>
<keyword evidence="10" id="KW-1185">Reference proteome</keyword>
<dbReference type="PANTHER" id="PTHR47677">
    <property type="entry name" value="CYTOCHROME C OXIDASE ASSEMBLY FACTOR 6"/>
    <property type="match status" value="1"/>
</dbReference>
<dbReference type="InterPro" id="IPR048281">
    <property type="entry name" value="COA6_fun"/>
</dbReference>
<keyword evidence="5" id="KW-0963">Cytoplasm</keyword>
<keyword evidence="6" id="KW-0496">Mitochondrion</keyword>
<evidence type="ECO:0000313" key="9">
    <source>
        <dbReference type="EMBL" id="KKK21214.1"/>
    </source>
</evidence>
<dbReference type="OrthoDB" id="5545577at2759"/>
<dbReference type="EMBL" id="JZBS01001829">
    <property type="protein sequence ID" value="KKK21214.1"/>
    <property type="molecule type" value="Genomic_DNA"/>
</dbReference>
<evidence type="ECO:0000256" key="6">
    <source>
        <dbReference type="ARBA" id="ARBA00023128"/>
    </source>
</evidence>
<dbReference type="Proteomes" id="UP000034291">
    <property type="component" value="Unassembled WGS sequence"/>
</dbReference>
<dbReference type="SUPFAM" id="SSF47694">
    <property type="entry name" value="Cytochrome c oxidase subunit h"/>
    <property type="match status" value="1"/>
</dbReference>
<dbReference type="FunFam" id="1.10.10.140:FF:000003">
    <property type="entry name" value="Cytochrome c oxidase assembly factor 6"/>
    <property type="match status" value="1"/>
</dbReference>
<evidence type="ECO:0000256" key="1">
    <source>
        <dbReference type="ARBA" id="ARBA00004123"/>
    </source>
</evidence>
<evidence type="ECO:0000256" key="3">
    <source>
        <dbReference type="ARBA" id="ARBA00004569"/>
    </source>
</evidence>
<reference evidence="9 10" key="1">
    <citation type="submission" date="2015-02" db="EMBL/GenBank/DDBJ databases">
        <title>Draft Genome Sequences of Two Closely-Related Aflatoxigenic Aspergillus Species Obtained from the Cote d'Ivoire.</title>
        <authorList>
            <person name="Moore G.G."/>
            <person name="Beltz S.B."/>
            <person name="Mack B.M."/>
        </authorList>
    </citation>
    <scope>NUCLEOTIDE SEQUENCE [LARGE SCALE GENOMIC DNA]</scope>
    <source>
        <strain evidence="9 10">SRRC1468</strain>
    </source>
</reference>
<comment type="caution">
    <text evidence="9">The sequence shown here is derived from an EMBL/GenBank/DDBJ whole genome shotgun (WGS) entry which is preliminary data.</text>
</comment>
<evidence type="ECO:0000256" key="8">
    <source>
        <dbReference type="ARBA" id="ARBA00023242"/>
    </source>
</evidence>
<proteinExistence type="inferred from homology"/>
<protein>
    <recommendedName>
        <fullName evidence="11">Cytochrome c oxidase assembly factor 6</fullName>
    </recommendedName>
</protein>
<evidence type="ECO:0000256" key="2">
    <source>
        <dbReference type="ARBA" id="ARBA00004496"/>
    </source>
</evidence>
<name>A0A0F8UNP5_9EURO</name>
<dbReference type="GO" id="GO:0005634">
    <property type="term" value="C:nucleus"/>
    <property type="evidence" value="ECO:0007669"/>
    <property type="project" value="UniProtKB-SubCell"/>
</dbReference>
<evidence type="ECO:0008006" key="11">
    <source>
        <dbReference type="Google" id="ProtNLM"/>
    </source>
</evidence>
<organism evidence="9 10">
    <name type="scientific">Aspergillus rambellii</name>
    <dbReference type="NCBI Taxonomy" id="308745"/>
    <lineage>
        <taxon>Eukaryota</taxon>
        <taxon>Fungi</taxon>
        <taxon>Dikarya</taxon>
        <taxon>Ascomycota</taxon>
        <taxon>Pezizomycotina</taxon>
        <taxon>Eurotiomycetes</taxon>
        <taxon>Eurotiomycetidae</taxon>
        <taxon>Eurotiales</taxon>
        <taxon>Aspergillaceae</taxon>
        <taxon>Aspergillus</taxon>
        <taxon>Aspergillus subgen. Nidulantes</taxon>
    </lineage>
</organism>
<comment type="similarity">
    <text evidence="4">Belongs to the cytochrome c oxidase subunit 6B family.</text>
</comment>
<evidence type="ECO:0000256" key="4">
    <source>
        <dbReference type="ARBA" id="ARBA00006425"/>
    </source>
</evidence>
<evidence type="ECO:0000256" key="5">
    <source>
        <dbReference type="ARBA" id="ARBA00022490"/>
    </source>
</evidence>
<sequence>MLVVDGTVEDEAGDEEVDRVGLAPHDRKSCGGNLGCSDKLQTLKALRLHSYTRSTAYHRVHTQIYILYLPIVNMGWFSSSSSDSSQASDGGRIAPDRTSRQKCWEGRDLFFTCLDNNDIVDALKNDKEARKKCAKEIAEFESACSSTWVKYFKEKRVMEYNRDKTIERIKKEDAAAVENLKSQGWTPR</sequence>
<evidence type="ECO:0000313" key="10">
    <source>
        <dbReference type="Proteomes" id="UP000034291"/>
    </source>
</evidence>
<gene>
    <name evidence="9" type="ORF">ARAM_003988</name>
</gene>
<dbReference type="Pfam" id="PF02297">
    <property type="entry name" value="COX6B"/>
    <property type="match status" value="1"/>
</dbReference>
<dbReference type="InterPro" id="IPR048280">
    <property type="entry name" value="COX6B-like"/>
</dbReference>
<dbReference type="GO" id="GO:0033617">
    <property type="term" value="P:mitochondrial respiratory chain complex IV assembly"/>
    <property type="evidence" value="ECO:0007669"/>
    <property type="project" value="TreeGrafter"/>
</dbReference>
<dbReference type="InterPro" id="IPR036549">
    <property type="entry name" value="CX6/COA6-like_sf"/>
</dbReference>
<dbReference type="STRING" id="308745.A0A0F8UNP5"/>
<keyword evidence="8" id="KW-0539">Nucleus</keyword>
<evidence type="ECO:0000256" key="7">
    <source>
        <dbReference type="ARBA" id="ARBA00023157"/>
    </source>
</evidence>
<dbReference type="Gene3D" id="1.10.10.140">
    <property type="entry name" value="Cytochrome c oxidase, subunit VIb"/>
    <property type="match status" value="1"/>
</dbReference>
<dbReference type="AlphaFoldDB" id="A0A0F8UNP5"/>
<dbReference type="GO" id="GO:0005758">
    <property type="term" value="C:mitochondrial intermembrane space"/>
    <property type="evidence" value="ECO:0007669"/>
    <property type="project" value="UniProtKB-SubCell"/>
</dbReference>
<dbReference type="PANTHER" id="PTHR47677:SF1">
    <property type="entry name" value="CYTOCHROME C OXIDASE ASSEMBLY FACTOR 6"/>
    <property type="match status" value="1"/>
</dbReference>